<accession>A0A5J5A551</accession>
<feature type="region of interest" description="Disordered" evidence="1">
    <location>
        <begin position="129"/>
        <end position="159"/>
    </location>
</feature>
<dbReference type="OrthoDB" id="774437at2759"/>
<dbReference type="PANTHER" id="PTHR33472:SF28">
    <property type="entry name" value="BROMO AND FHA DOMAIN-CONTAINING PROTEIN DDB_G0267958"/>
    <property type="match status" value="1"/>
</dbReference>
<name>A0A5J5A551_9ASTE</name>
<organism evidence="2 3">
    <name type="scientific">Nyssa sinensis</name>
    <dbReference type="NCBI Taxonomy" id="561372"/>
    <lineage>
        <taxon>Eukaryota</taxon>
        <taxon>Viridiplantae</taxon>
        <taxon>Streptophyta</taxon>
        <taxon>Embryophyta</taxon>
        <taxon>Tracheophyta</taxon>
        <taxon>Spermatophyta</taxon>
        <taxon>Magnoliopsida</taxon>
        <taxon>eudicotyledons</taxon>
        <taxon>Gunneridae</taxon>
        <taxon>Pentapetalae</taxon>
        <taxon>asterids</taxon>
        <taxon>Cornales</taxon>
        <taxon>Nyssaceae</taxon>
        <taxon>Nyssa</taxon>
    </lineage>
</organism>
<evidence type="ECO:0000313" key="3">
    <source>
        <dbReference type="Proteomes" id="UP000325577"/>
    </source>
</evidence>
<dbReference type="EMBL" id="CM018046">
    <property type="protein sequence ID" value="KAA8525058.1"/>
    <property type="molecule type" value="Genomic_DNA"/>
</dbReference>
<gene>
    <name evidence="2" type="ORF">F0562_007078</name>
</gene>
<evidence type="ECO:0000313" key="2">
    <source>
        <dbReference type="EMBL" id="KAA8525058.1"/>
    </source>
</evidence>
<feature type="compositionally biased region" description="Basic and acidic residues" evidence="1">
    <location>
        <begin position="142"/>
        <end position="159"/>
    </location>
</feature>
<dbReference type="PANTHER" id="PTHR33472">
    <property type="entry name" value="OS01G0106600 PROTEIN"/>
    <property type="match status" value="1"/>
</dbReference>
<protein>
    <submittedName>
        <fullName evidence="2">Uncharacterized protein</fullName>
    </submittedName>
</protein>
<feature type="region of interest" description="Disordered" evidence="1">
    <location>
        <begin position="74"/>
        <end position="93"/>
    </location>
</feature>
<dbReference type="AlphaFoldDB" id="A0A5J5A551"/>
<feature type="compositionally biased region" description="Basic and acidic residues" evidence="1">
    <location>
        <begin position="77"/>
        <end position="93"/>
    </location>
</feature>
<proteinExistence type="predicted"/>
<keyword evidence="3" id="KW-1185">Reference proteome</keyword>
<evidence type="ECO:0000256" key="1">
    <source>
        <dbReference type="SAM" id="MobiDB-lite"/>
    </source>
</evidence>
<dbReference type="Proteomes" id="UP000325577">
    <property type="component" value="Linkage Group LG3"/>
</dbReference>
<sequence>MTVVVLLDMPNPAMTDEEKQKQLDREIREMISALSHRLVDLQHVQKHGSSHHDGDEDDQGVRIITLAGSNIGATMRSELDEKPSPDGGVGDHEALDTYVNSNFQAINNSIMLGGSYSTNDPGVHMDIVECQDQSHKHGKKGKKDEKETSKNDQHSQHSD</sequence>
<reference evidence="2 3" key="1">
    <citation type="submission" date="2019-09" db="EMBL/GenBank/DDBJ databases">
        <title>A chromosome-level genome assembly of the Chinese tupelo Nyssa sinensis.</title>
        <authorList>
            <person name="Yang X."/>
            <person name="Kang M."/>
            <person name="Yang Y."/>
            <person name="Xiong H."/>
            <person name="Wang M."/>
            <person name="Zhang Z."/>
            <person name="Wang Z."/>
            <person name="Wu H."/>
            <person name="Ma T."/>
            <person name="Liu J."/>
            <person name="Xi Z."/>
        </authorList>
    </citation>
    <scope>NUCLEOTIDE SEQUENCE [LARGE SCALE GENOMIC DNA]</scope>
    <source>
        <strain evidence="2">J267</strain>
        <tissue evidence="2">Leaf</tissue>
    </source>
</reference>